<keyword evidence="1" id="KW-0378">Hydrolase</keyword>
<reference evidence="3 4" key="1">
    <citation type="submission" date="2018-10" db="EMBL/GenBank/DDBJ databases">
        <title>Draft genome of Cortibacter populi DSM10536.</title>
        <authorList>
            <person name="Bernier A.-M."/>
            <person name="Bernard K."/>
        </authorList>
    </citation>
    <scope>NUCLEOTIDE SEQUENCE [LARGE SCALE GENOMIC DNA]</scope>
    <source>
        <strain evidence="3 4">DSM 105136</strain>
    </source>
</reference>
<dbReference type="InterPro" id="IPR000868">
    <property type="entry name" value="Isochorismatase-like_dom"/>
</dbReference>
<dbReference type="InterPro" id="IPR050272">
    <property type="entry name" value="Isochorismatase-like_hydrls"/>
</dbReference>
<dbReference type="OrthoDB" id="5794853at2"/>
<sequence length="231" mass="25377">MALPTIASYPLPSQAELPMPRHAWQLQPSRAALLVHDMQQYFLAPYPQDAEPLRPVMAHVAALLAQCRAANIPVFYTAQKGNQERCDRGLQAVLWGPGMRATAEHEDIAPPLQPQQGDHVLVKHRYSAFQRSNLAQMLRVRGRDQLMICGVYAHIGCLLTAAEAFQQDIEPFLLADALADFSREQHLQALRWAAATGITPLLTMQALQALGADNAQPAQTNTPLSPSSSCN</sequence>
<dbReference type="PANTHER" id="PTHR43540:SF3">
    <property type="entry name" value="ENTEROBACTIN SYNTHASE COMPONENT B"/>
    <property type="match status" value="1"/>
</dbReference>
<accession>A0A3M6QZK0</accession>
<comment type="caution">
    <text evidence="3">The sequence shown here is derived from an EMBL/GenBank/DDBJ whole genome shotgun (WGS) entry which is preliminary data.</text>
</comment>
<dbReference type="RefSeq" id="WP_122226581.1">
    <property type="nucleotide sequence ID" value="NZ_RDQO01000001.1"/>
</dbReference>
<feature type="domain" description="Isochorismatase-like" evidence="2">
    <location>
        <begin position="31"/>
        <end position="199"/>
    </location>
</feature>
<dbReference type="EMBL" id="RDQO01000001">
    <property type="protein sequence ID" value="RMX08456.1"/>
    <property type="molecule type" value="Genomic_DNA"/>
</dbReference>
<dbReference type="PANTHER" id="PTHR43540">
    <property type="entry name" value="PEROXYUREIDOACRYLATE/UREIDOACRYLATE AMIDOHYDROLASE-RELATED"/>
    <property type="match status" value="1"/>
</dbReference>
<dbReference type="PRINTS" id="PR01398">
    <property type="entry name" value="ISCHRISMTASE"/>
</dbReference>
<dbReference type="Proteomes" id="UP000278006">
    <property type="component" value="Unassembled WGS sequence"/>
</dbReference>
<dbReference type="InterPro" id="IPR036380">
    <property type="entry name" value="Isochorismatase-like_sf"/>
</dbReference>
<evidence type="ECO:0000256" key="1">
    <source>
        <dbReference type="ARBA" id="ARBA00022801"/>
    </source>
</evidence>
<name>A0A3M6QZK0_9BURK</name>
<dbReference type="GO" id="GO:0008908">
    <property type="term" value="F:isochorismatase activity"/>
    <property type="evidence" value="ECO:0007669"/>
    <property type="project" value="InterPro"/>
</dbReference>
<dbReference type="AlphaFoldDB" id="A0A3M6QZK0"/>
<dbReference type="InterPro" id="IPR016291">
    <property type="entry name" value="Isochorismatase"/>
</dbReference>
<evidence type="ECO:0000313" key="4">
    <source>
        <dbReference type="Proteomes" id="UP000278006"/>
    </source>
</evidence>
<gene>
    <name evidence="3" type="ORF">D8I35_05075</name>
</gene>
<protein>
    <submittedName>
        <fullName evidence="3">Isochorismatase family protein</fullName>
    </submittedName>
</protein>
<keyword evidence="4" id="KW-1185">Reference proteome</keyword>
<dbReference type="Gene3D" id="3.40.50.850">
    <property type="entry name" value="Isochorismatase-like"/>
    <property type="match status" value="1"/>
</dbReference>
<organism evidence="3 4">
    <name type="scientific">Corticibacter populi</name>
    <dbReference type="NCBI Taxonomy" id="1550736"/>
    <lineage>
        <taxon>Bacteria</taxon>
        <taxon>Pseudomonadati</taxon>
        <taxon>Pseudomonadota</taxon>
        <taxon>Betaproteobacteria</taxon>
        <taxon>Burkholderiales</taxon>
        <taxon>Comamonadaceae</taxon>
        <taxon>Corticibacter</taxon>
    </lineage>
</organism>
<dbReference type="SUPFAM" id="SSF52499">
    <property type="entry name" value="Isochorismatase-like hydrolases"/>
    <property type="match status" value="1"/>
</dbReference>
<proteinExistence type="predicted"/>
<evidence type="ECO:0000259" key="2">
    <source>
        <dbReference type="Pfam" id="PF00857"/>
    </source>
</evidence>
<dbReference type="Pfam" id="PF00857">
    <property type="entry name" value="Isochorismatase"/>
    <property type="match status" value="1"/>
</dbReference>
<evidence type="ECO:0000313" key="3">
    <source>
        <dbReference type="EMBL" id="RMX08456.1"/>
    </source>
</evidence>